<evidence type="ECO:0000313" key="3">
    <source>
        <dbReference type="Proteomes" id="UP000002026"/>
    </source>
</evidence>
<reference evidence="2 3" key="1">
    <citation type="journal article" date="2009" name="Stand. Genomic Sci.">
        <title>Complete genome sequence of Slackia heliotrinireducens type strain (RHS 1).</title>
        <authorList>
            <person name="Pukall R."/>
            <person name="Lapidus A."/>
            <person name="Nolan M."/>
            <person name="Copeland A."/>
            <person name="Glavina Del Rio T."/>
            <person name="Lucas S."/>
            <person name="Chen F."/>
            <person name="Tice H."/>
            <person name="Cheng J.F."/>
            <person name="Chertkov O."/>
            <person name="Bruce D."/>
            <person name="Goodwin L."/>
            <person name="Kuske C."/>
            <person name="Brettin T."/>
            <person name="Detter J.C."/>
            <person name="Han C."/>
            <person name="Pitluck S."/>
            <person name="Pati A."/>
            <person name="Mavrommatis K."/>
            <person name="Ivanova N."/>
            <person name="Ovchinnikova G."/>
            <person name="Chen A."/>
            <person name="Palaniappan K."/>
            <person name="Schneider S."/>
            <person name="Rohde M."/>
            <person name="Chain P."/>
            <person name="D'haeseleer P."/>
            <person name="Goker M."/>
            <person name="Bristow J."/>
            <person name="Eisen J.A."/>
            <person name="Markowitz V."/>
            <person name="Kyrpides N.C."/>
            <person name="Klenk H.P."/>
            <person name="Hugenholtz P."/>
        </authorList>
    </citation>
    <scope>NUCLEOTIDE SEQUENCE [LARGE SCALE GENOMIC DNA]</scope>
    <source>
        <strain evidence="3">ATCC 29202 / DSM 20476 / NCTC 11029 / RHS 1</strain>
    </source>
</reference>
<evidence type="ECO:0000256" key="1">
    <source>
        <dbReference type="SAM" id="MobiDB-lite"/>
    </source>
</evidence>
<name>C7N2A3_SLAHD</name>
<keyword evidence="3" id="KW-1185">Reference proteome</keyword>
<sequence>MDSIADAVLEAAATTPRFEDGFANVRKLPLQLAEGIANVAMGARAGQLCETTASRRNGYREHRIAICVGTLAHRVPKLRTGELFPGRRARAIPVGRPRGRGGIVRDRHKHAQGA</sequence>
<organism evidence="2 3">
    <name type="scientific">Slackia heliotrinireducens (strain ATCC 29202 / DSM 20476 / NCTC 11029 / RHS 1)</name>
    <name type="common">Peptococcus heliotrinreducens</name>
    <dbReference type="NCBI Taxonomy" id="471855"/>
    <lineage>
        <taxon>Bacteria</taxon>
        <taxon>Bacillati</taxon>
        <taxon>Actinomycetota</taxon>
        <taxon>Coriobacteriia</taxon>
        <taxon>Eggerthellales</taxon>
        <taxon>Eggerthellaceae</taxon>
        <taxon>Slackia</taxon>
    </lineage>
</organism>
<dbReference type="Proteomes" id="UP000002026">
    <property type="component" value="Chromosome"/>
</dbReference>
<dbReference type="EMBL" id="CP001684">
    <property type="protein sequence ID" value="ACV21409.1"/>
    <property type="molecule type" value="Genomic_DNA"/>
</dbReference>
<gene>
    <name evidence="2" type="ordered locus">Shel_03440</name>
</gene>
<protein>
    <submittedName>
        <fullName evidence="2">Uncharacterized protein</fullName>
    </submittedName>
</protein>
<dbReference type="HOGENOM" id="CLU_2119500_0_0_11"/>
<accession>C7N2A3</accession>
<evidence type="ECO:0000313" key="2">
    <source>
        <dbReference type="EMBL" id="ACV21409.1"/>
    </source>
</evidence>
<feature type="region of interest" description="Disordered" evidence="1">
    <location>
        <begin position="92"/>
        <end position="114"/>
    </location>
</feature>
<proteinExistence type="predicted"/>
<dbReference type="KEGG" id="shi:Shel_03440"/>
<dbReference type="AlphaFoldDB" id="C7N2A3"/>